<reference evidence="4 5" key="1">
    <citation type="submission" date="2023-02" db="EMBL/GenBank/DDBJ databases">
        <title>Genome sequence of Lentisphaera profundi SAORIC-696.</title>
        <authorList>
            <person name="Kim e."/>
            <person name="Cho J.-C."/>
            <person name="Choi A."/>
            <person name="Kang I."/>
        </authorList>
    </citation>
    <scope>NUCLEOTIDE SEQUENCE [LARGE SCALE GENOMIC DNA]</scope>
    <source>
        <strain evidence="4 5">SAORIC-696</strain>
    </source>
</reference>
<proteinExistence type="inferred from homology"/>
<evidence type="ECO:0000313" key="5">
    <source>
        <dbReference type="Proteomes" id="UP001214250"/>
    </source>
</evidence>
<keyword evidence="5" id="KW-1185">Reference proteome</keyword>
<dbReference type="Proteomes" id="UP001214250">
    <property type="component" value="Chromosome 2"/>
</dbReference>
<protein>
    <submittedName>
        <fullName evidence="4">Thioesterase family protein</fullName>
    </submittedName>
</protein>
<gene>
    <name evidence="4" type="ORF">PQO03_14225</name>
</gene>
<dbReference type="RefSeq" id="WP_274153854.1">
    <property type="nucleotide sequence ID" value="NZ_CP117812.1"/>
</dbReference>
<keyword evidence="2" id="KW-0378">Hydrolase</keyword>
<dbReference type="PANTHER" id="PTHR31793:SF27">
    <property type="entry name" value="NOVEL THIOESTERASE SUPERFAMILY DOMAIN AND SAPOSIN A-TYPE DOMAIN CONTAINING PROTEIN (0610012H03RIK)"/>
    <property type="match status" value="1"/>
</dbReference>
<dbReference type="Pfam" id="PF03061">
    <property type="entry name" value="4HBT"/>
    <property type="match status" value="1"/>
</dbReference>
<dbReference type="InterPro" id="IPR029069">
    <property type="entry name" value="HotDog_dom_sf"/>
</dbReference>
<dbReference type="PANTHER" id="PTHR31793">
    <property type="entry name" value="4-HYDROXYBENZOYL-COA THIOESTERASE FAMILY MEMBER"/>
    <property type="match status" value="1"/>
</dbReference>
<comment type="similarity">
    <text evidence="1">Belongs to the 4-hydroxybenzoyl-CoA thioesterase family.</text>
</comment>
<name>A0ABY7VXL2_9BACT</name>
<dbReference type="CDD" id="cd00586">
    <property type="entry name" value="4HBT"/>
    <property type="match status" value="1"/>
</dbReference>
<dbReference type="EMBL" id="CP117812">
    <property type="protein sequence ID" value="WDE98991.1"/>
    <property type="molecule type" value="Genomic_DNA"/>
</dbReference>
<dbReference type="SUPFAM" id="SSF54637">
    <property type="entry name" value="Thioesterase/thiol ester dehydrase-isomerase"/>
    <property type="match status" value="1"/>
</dbReference>
<dbReference type="InterPro" id="IPR006683">
    <property type="entry name" value="Thioestr_dom"/>
</dbReference>
<sequence length="147" mass="16897">MKISSHSKHFTVRLHETDLGAIVHHSNYFHWIEETEYAFFEAIDEPVVGEFDENNKGTGWPRAEMNVKFLRPLRFRDQVRVDLSIKKIRSAGIIYSVEIYKINPSSEELVLKGSYSAICCLYSSDGESNPEAIPIPDRFLNKISTCE</sequence>
<feature type="domain" description="Thioesterase" evidence="3">
    <location>
        <begin position="22"/>
        <end position="102"/>
    </location>
</feature>
<accession>A0ABY7VXL2</accession>
<organism evidence="4 5">
    <name type="scientific">Lentisphaera profundi</name>
    <dbReference type="NCBI Taxonomy" id="1658616"/>
    <lineage>
        <taxon>Bacteria</taxon>
        <taxon>Pseudomonadati</taxon>
        <taxon>Lentisphaerota</taxon>
        <taxon>Lentisphaeria</taxon>
        <taxon>Lentisphaerales</taxon>
        <taxon>Lentisphaeraceae</taxon>
        <taxon>Lentisphaera</taxon>
    </lineage>
</organism>
<evidence type="ECO:0000256" key="2">
    <source>
        <dbReference type="ARBA" id="ARBA00022801"/>
    </source>
</evidence>
<dbReference type="InterPro" id="IPR050563">
    <property type="entry name" value="4-hydroxybenzoyl-CoA_TE"/>
</dbReference>
<evidence type="ECO:0000313" key="4">
    <source>
        <dbReference type="EMBL" id="WDE98991.1"/>
    </source>
</evidence>
<evidence type="ECO:0000256" key="1">
    <source>
        <dbReference type="ARBA" id="ARBA00005953"/>
    </source>
</evidence>
<dbReference type="Gene3D" id="3.10.129.10">
    <property type="entry name" value="Hotdog Thioesterase"/>
    <property type="match status" value="1"/>
</dbReference>
<evidence type="ECO:0000259" key="3">
    <source>
        <dbReference type="Pfam" id="PF03061"/>
    </source>
</evidence>